<dbReference type="OrthoDB" id="406632at2759"/>
<feature type="signal peptide" evidence="2">
    <location>
        <begin position="1"/>
        <end position="18"/>
    </location>
</feature>
<dbReference type="Proteomes" id="UP000186817">
    <property type="component" value="Unassembled WGS sequence"/>
</dbReference>
<evidence type="ECO:0000256" key="1">
    <source>
        <dbReference type="SAM" id="MobiDB-lite"/>
    </source>
</evidence>
<sequence length="349" mass="38460">MSWKVLLLLLAVGRGCQDDSCDAQEDFALDLLADQEEEGELRDVEVTLLQTQLTQQRGPAAEPQAAAEESQADDTEHVITKDHNGKVCMLCSTPSPERLGDRKYDRFLTDCGSESSATGPSPQAMAKPAVELWKRGEEIKGANGFCTLNFAKSCADAVANQDLFRVPMRVYDQKYDRFLTDCGSESSATGPSPQAMAKPAVELWKRGRFCLVLADYSYFAKSIDFQNPTMRANVRWDGRYCHLNGFLEESDMLELSRQEKADDMLELSRQEKADAPSLQEAETMAAWNCAPTPSVTKQAANRASTESVKVGTLWLACPCGTDSPESGDRILSLLLLASGKYGVPLLWDF</sequence>
<proteinExistence type="predicted"/>
<accession>A0A1Q9DQ54</accession>
<dbReference type="OMA" id="QAMAKPA"/>
<feature type="chain" id="PRO_5012480653" evidence="2">
    <location>
        <begin position="19"/>
        <end position="349"/>
    </location>
</feature>
<comment type="caution">
    <text evidence="3">The sequence shown here is derived from an EMBL/GenBank/DDBJ whole genome shotgun (WGS) entry which is preliminary data.</text>
</comment>
<organism evidence="3 4">
    <name type="scientific">Symbiodinium microadriaticum</name>
    <name type="common">Dinoflagellate</name>
    <name type="synonym">Zooxanthella microadriatica</name>
    <dbReference type="NCBI Taxonomy" id="2951"/>
    <lineage>
        <taxon>Eukaryota</taxon>
        <taxon>Sar</taxon>
        <taxon>Alveolata</taxon>
        <taxon>Dinophyceae</taxon>
        <taxon>Suessiales</taxon>
        <taxon>Symbiodiniaceae</taxon>
        <taxon>Symbiodinium</taxon>
    </lineage>
</organism>
<keyword evidence="2" id="KW-0732">Signal</keyword>
<evidence type="ECO:0000313" key="3">
    <source>
        <dbReference type="EMBL" id="OLP97284.1"/>
    </source>
</evidence>
<keyword evidence="4" id="KW-1185">Reference proteome</keyword>
<dbReference type="AlphaFoldDB" id="A0A1Q9DQ54"/>
<protein>
    <submittedName>
        <fullName evidence="3">Uncharacterized protein</fullName>
    </submittedName>
</protein>
<gene>
    <name evidence="3" type="ORF">AK812_SmicGene20389</name>
</gene>
<feature type="compositionally biased region" description="Low complexity" evidence="1">
    <location>
        <begin position="53"/>
        <end position="69"/>
    </location>
</feature>
<evidence type="ECO:0000313" key="4">
    <source>
        <dbReference type="Proteomes" id="UP000186817"/>
    </source>
</evidence>
<reference evidence="3 4" key="1">
    <citation type="submission" date="2016-02" db="EMBL/GenBank/DDBJ databases">
        <title>Genome analysis of coral dinoflagellate symbionts highlights evolutionary adaptations to a symbiotic lifestyle.</title>
        <authorList>
            <person name="Aranda M."/>
            <person name="Li Y."/>
            <person name="Liew Y.J."/>
            <person name="Baumgarten S."/>
            <person name="Simakov O."/>
            <person name="Wilson M."/>
            <person name="Piel J."/>
            <person name="Ashoor H."/>
            <person name="Bougouffa S."/>
            <person name="Bajic V.B."/>
            <person name="Ryu T."/>
            <person name="Ravasi T."/>
            <person name="Bayer T."/>
            <person name="Micklem G."/>
            <person name="Kim H."/>
            <person name="Bhak J."/>
            <person name="Lajeunesse T.C."/>
            <person name="Voolstra C.R."/>
        </authorList>
    </citation>
    <scope>NUCLEOTIDE SEQUENCE [LARGE SCALE GENOMIC DNA]</scope>
    <source>
        <strain evidence="3 4">CCMP2467</strain>
    </source>
</reference>
<dbReference type="EMBL" id="LSRX01000439">
    <property type="protein sequence ID" value="OLP97284.1"/>
    <property type="molecule type" value="Genomic_DNA"/>
</dbReference>
<evidence type="ECO:0000256" key="2">
    <source>
        <dbReference type="SAM" id="SignalP"/>
    </source>
</evidence>
<name>A0A1Q9DQ54_SYMMI</name>
<feature type="region of interest" description="Disordered" evidence="1">
    <location>
        <begin position="53"/>
        <end position="76"/>
    </location>
</feature>